<feature type="signal peptide" evidence="1">
    <location>
        <begin position="1"/>
        <end position="29"/>
    </location>
</feature>
<dbReference type="AlphaFoldDB" id="A0A930VEQ8"/>
<evidence type="ECO:0000313" key="3">
    <source>
        <dbReference type="Proteomes" id="UP000660668"/>
    </source>
</evidence>
<comment type="caution">
    <text evidence="2">The sequence shown here is derived from an EMBL/GenBank/DDBJ whole genome shotgun (WGS) entry which is preliminary data.</text>
</comment>
<dbReference type="RefSeq" id="WP_194694321.1">
    <property type="nucleotide sequence ID" value="NZ_JADKPO010000001.1"/>
</dbReference>
<dbReference type="SUPFAM" id="SSF52266">
    <property type="entry name" value="SGNH hydrolase"/>
    <property type="match status" value="1"/>
</dbReference>
<name>A0A930VEQ8_9ACTN</name>
<evidence type="ECO:0000313" key="2">
    <source>
        <dbReference type="EMBL" id="MBF4766159.1"/>
    </source>
</evidence>
<dbReference type="Gene3D" id="3.40.50.1110">
    <property type="entry name" value="SGNH hydrolase"/>
    <property type="match status" value="1"/>
</dbReference>
<gene>
    <name evidence="2" type="ORF">ISU10_00075</name>
</gene>
<feature type="chain" id="PRO_5036674792" description="GDSL-like Lipase/Acylhydrolase family protein" evidence="1">
    <location>
        <begin position="30"/>
        <end position="438"/>
    </location>
</feature>
<organism evidence="2 3">
    <name type="scientific">Nocardioides agariphilus</name>
    <dbReference type="NCBI Taxonomy" id="433664"/>
    <lineage>
        <taxon>Bacteria</taxon>
        <taxon>Bacillati</taxon>
        <taxon>Actinomycetota</taxon>
        <taxon>Actinomycetes</taxon>
        <taxon>Propionibacteriales</taxon>
        <taxon>Nocardioidaceae</taxon>
        <taxon>Nocardioides</taxon>
    </lineage>
</organism>
<keyword evidence="3" id="KW-1185">Reference proteome</keyword>
<proteinExistence type="predicted"/>
<protein>
    <recommendedName>
        <fullName evidence="4">GDSL-like Lipase/Acylhydrolase family protein</fullName>
    </recommendedName>
</protein>
<sequence>MTVHHKILCCSVLLAGVGLSLAVTPPAQADGPGVGPPAIVSMGDSSISGEGGRWAGGRLDQQAAGVDVGNGVYNDFKLPGSPVGLAEEIPTCHRSDSAEVHIGGGLISKNLACSGSMTTTYNITSTDANDPWKPGLDSQSAVVNGQQRVGQVQMLEDYARTHNVKAILVGVSANDYNFADIVARCVERYWFTWQWMLTPNYCNSGVDEADVTDVLSPANQAAITQDIVDAIARIRNAMVEAGYDNTDYQIIMQTYWSSIPRGDGFDWPERDFDTAGNSRIIYGGCPLYNADATWLNDVVLGTINDGVKNAYSTIKAYADNGWFPKVHLLDMQKALVGHRLCERPAGKLEMYSALSSWKSPRAVDLLEWVVAARPGAPTPYTNAYSSKESAHANYFGQMAMRNCLRQAWNGGNVRGGRCEQTGEKGLTSLGEPKMVLQP</sequence>
<dbReference type="InterPro" id="IPR036514">
    <property type="entry name" value="SGNH_hydro_sf"/>
</dbReference>
<accession>A0A930VEQ8</accession>
<reference evidence="2" key="1">
    <citation type="submission" date="2020-11" db="EMBL/GenBank/DDBJ databases">
        <title>Nocardioides cynanchi sp. nov., isolated from soil of rhizosphere of Cynanchum wilfordii.</title>
        <authorList>
            <person name="Lee J.-S."/>
            <person name="Suh M.K."/>
            <person name="Kim J.-S."/>
        </authorList>
    </citation>
    <scope>NUCLEOTIDE SEQUENCE</scope>
    <source>
        <strain evidence="2">KCTC 19276</strain>
    </source>
</reference>
<evidence type="ECO:0000256" key="1">
    <source>
        <dbReference type="SAM" id="SignalP"/>
    </source>
</evidence>
<dbReference type="EMBL" id="JADKPO010000001">
    <property type="protein sequence ID" value="MBF4766159.1"/>
    <property type="molecule type" value="Genomic_DNA"/>
</dbReference>
<keyword evidence="1" id="KW-0732">Signal</keyword>
<dbReference type="Proteomes" id="UP000660668">
    <property type="component" value="Unassembled WGS sequence"/>
</dbReference>
<evidence type="ECO:0008006" key="4">
    <source>
        <dbReference type="Google" id="ProtNLM"/>
    </source>
</evidence>